<evidence type="ECO:0000313" key="3">
    <source>
        <dbReference type="Proteomes" id="UP001432322"/>
    </source>
</evidence>
<sequence length="109" mass="12314">ALTLSIAGMFIFIIALAHFVRWRILRSFTAPWATKNRGEATVLTQRGFINALTAESYLIIFSFYALIAFVLISEGTVENGFLECTVYLAHSIQFTLAPLFTIYFVDPLR</sequence>
<feature type="transmembrane region" description="Helical" evidence="1">
    <location>
        <begin position="6"/>
        <end position="25"/>
    </location>
</feature>
<organism evidence="2 3">
    <name type="scientific">Pristionchus fissidentatus</name>
    <dbReference type="NCBI Taxonomy" id="1538716"/>
    <lineage>
        <taxon>Eukaryota</taxon>
        <taxon>Metazoa</taxon>
        <taxon>Ecdysozoa</taxon>
        <taxon>Nematoda</taxon>
        <taxon>Chromadorea</taxon>
        <taxon>Rhabditida</taxon>
        <taxon>Rhabditina</taxon>
        <taxon>Diplogasteromorpha</taxon>
        <taxon>Diplogasteroidea</taxon>
        <taxon>Neodiplogasteridae</taxon>
        <taxon>Pristionchus</taxon>
    </lineage>
</organism>
<feature type="transmembrane region" description="Helical" evidence="1">
    <location>
        <begin position="85"/>
        <end position="105"/>
    </location>
</feature>
<name>A0AAV5VVJ6_9BILA</name>
<protein>
    <recommendedName>
        <fullName evidence="4">G protein-coupled receptor</fullName>
    </recommendedName>
</protein>
<comment type="caution">
    <text evidence="2">The sequence shown here is derived from an EMBL/GenBank/DDBJ whole genome shotgun (WGS) entry which is preliminary data.</text>
</comment>
<evidence type="ECO:0000313" key="2">
    <source>
        <dbReference type="EMBL" id="GMT22742.1"/>
    </source>
</evidence>
<accession>A0AAV5VVJ6</accession>
<feature type="non-terminal residue" evidence="2">
    <location>
        <position position="1"/>
    </location>
</feature>
<gene>
    <name evidence="2" type="ORF">PFISCL1PPCAC_14039</name>
</gene>
<feature type="non-terminal residue" evidence="2">
    <location>
        <position position="109"/>
    </location>
</feature>
<reference evidence="2" key="1">
    <citation type="submission" date="2023-10" db="EMBL/GenBank/DDBJ databases">
        <title>Genome assembly of Pristionchus species.</title>
        <authorList>
            <person name="Yoshida K."/>
            <person name="Sommer R.J."/>
        </authorList>
    </citation>
    <scope>NUCLEOTIDE SEQUENCE</scope>
    <source>
        <strain evidence="2">RS5133</strain>
    </source>
</reference>
<keyword evidence="3" id="KW-1185">Reference proteome</keyword>
<feature type="transmembrane region" description="Helical" evidence="1">
    <location>
        <begin position="56"/>
        <end position="73"/>
    </location>
</feature>
<dbReference type="Proteomes" id="UP001432322">
    <property type="component" value="Unassembled WGS sequence"/>
</dbReference>
<dbReference type="AlphaFoldDB" id="A0AAV5VVJ6"/>
<dbReference type="Pfam" id="PF10317">
    <property type="entry name" value="7TM_GPCR_Srd"/>
    <property type="match status" value="1"/>
</dbReference>
<dbReference type="EMBL" id="BTSY01000004">
    <property type="protein sequence ID" value="GMT22742.1"/>
    <property type="molecule type" value="Genomic_DNA"/>
</dbReference>
<keyword evidence="1" id="KW-0472">Membrane</keyword>
<evidence type="ECO:0008006" key="4">
    <source>
        <dbReference type="Google" id="ProtNLM"/>
    </source>
</evidence>
<keyword evidence="1" id="KW-1133">Transmembrane helix</keyword>
<evidence type="ECO:0000256" key="1">
    <source>
        <dbReference type="SAM" id="Phobius"/>
    </source>
</evidence>
<dbReference type="InterPro" id="IPR019421">
    <property type="entry name" value="7TM_GPCR_serpentine_rcpt_Srd"/>
</dbReference>
<proteinExistence type="predicted"/>
<keyword evidence="1" id="KW-0812">Transmembrane</keyword>